<reference evidence="12" key="1">
    <citation type="submission" date="2015-05" db="EMBL/GenBank/DDBJ databases">
        <authorList>
            <person name="Wilson R.K."/>
            <person name="Warren W.C."/>
            <person name="Olafson P."/>
        </authorList>
    </citation>
    <scope>NUCLEOTIDE SEQUENCE [LARGE SCALE GENOMIC DNA]</scope>
    <source>
        <strain evidence="12">USDA</strain>
    </source>
</reference>
<accession>A0A1I8QCN8</accession>
<feature type="compositionally biased region" description="Polar residues" evidence="8">
    <location>
        <begin position="466"/>
        <end position="512"/>
    </location>
</feature>
<name>A0A1I8QCN8_STOCA</name>
<evidence type="ECO:0000259" key="10">
    <source>
        <dbReference type="PROSITE" id="PS50888"/>
    </source>
</evidence>
<dbReference type="VEuPathDB" id="VectorBase:SCAU015925"/>
<dbReference type="AlphaFoldDB" id="A0A1I8QCN8"/>
<keyword evidence="2" id="KW-0805">Transcription regulation</keyword>
<dbReference type="GO" id="GO:0000978">
    <property type="term" value="F:RNA polymerase II cis-regulatory region sequence-specific DNA binding"/>
    <property type="evidence" value="ECO:0007669"/>
    <property type="project" value="TreeGrafter"/>
</dbReference>
<feature type="domain" description="PAS" evidence="9">
    <location>
        <begin position="265"/>
        <end position="312"/>
    </location>
</feature>
<dbReference type="PROSITE" id="PS50888">
    <property type="entry name" value="BHLH"/>
    <property type="match status" value="1"/>
</dbReference>
<feature type="compositionally biased region" description="Polar residues" evidence="8">
    <location>
        <begin position="1089"/>
        <end position="1103"/>
    </location>
</feature>
<dbReference type="InterPro" id="IPR001067">
    <property type="entry name" value="Nuc_translocat"/>
</dbReference>
<feature type="domain" description="PAS" evidence="9">
    <location>
        <begin position="84"/>
        <end position="147"/>
    </location>
</feature>
<evidence type="ECO:0000256" key="4">
    <source>
        <dbReference type="ARBA" id="ARBA00023125"/>
    </source>
</evidence>
<feature type="region of interest" description="Disordered" evidence="8">
    <location>
        <begin position="466"/>
        <end position="517"/>
    </location>
</feature>
<dbReference type="InterPro" id="IPR001610">
    <property type="entry name" value="PAC"/>
</dbReference>
<feature type="region of interest" description="Disordered" evidence="8">
    <location>
        <begin position="524"/>
        <end position="543"/>
    </location>
</feature>
<dbReference type="EnsemblMetazoa" id="SCAU015925-RD">
    <property type="protein sequence ID" value="SCAU015925-PD"/>
    <property type="gene ID" value="SCAU015925"/>
</dbReference>
<dbReference type="GO" id="GO:1990513">
    <property type="term" value="C:CLOCK-BMAL transcription complex"/>
    <property type="evidence" value="ECO:0007669"/>
    <property type="project" value="TreeGrafter"/>
</dbReference>
<evidence type="ECO:0000256" key="5">
    <source>
        <dbReference type="ARBA" id="ARBA00023163"/>
    </source>
</evidence>
<dbReference type="KEGG" id="scac:106091839"/>
<evidence type="ECO:0000256" key="6">
    <source>
        <dbReference type="ARBA" id="ARBA00023242"/>
    </source>
</evidence>
<feature type="coiled-coil region" evidence="7">
    <location>
        <begin position="764"/>
        <end position="795"/>
    </location>
</feature>
<dbReference type="Pfam" id="PF14598">
    <property type="entry name" value="PAS_11"/>
    <property type="match status" value="1"/>
</dbReference>
<dbReference type="GO" id="GO:0000981">
    <property type="term" value="F:DNA-binding transcription factor activity, RNA polymerase II-specific"/>
    <property type="evidence" value="ECO:0007669"/>
    <property type="project" value="InterPro"/>
</dbReference>
<evidence type="ECO:0000256" key="2">
    <source>
        <dbReference type="ARBA" id="ARBA00023015"/>
    </source>
</evidence>
<reference evidence="11" key="2">
    <citation type="submission" date="2020-05" db="UniProtKB">
        <authorList>
            <consortium name="EnsemblMetazoa"/>
        </authorList>
    </citation>
    <scope>IDENTIFICATION</scope>
    <source>
        <strain evidence="11">USDA</strain>
    </source>
</reference>
<feature type="compositionally biased region" description="Basic and acidic residues" evidence="8">
    <location>
        <begin position="9"/>
        <end position="21"/>
    </location>
</feature>
<dbReference type="Gene3D" id="3.30.450.20">
    <property type="entry name" value="PAS domain"/>
    <property type="match status" value="2"/>
</dbReference>
<feature type="compositionally biased region" description="Low complexity" evidence="8">
    <location>
        <begin position="616"/>
        <end position="629"/>
    </location>
</feature>
<feature type="compositionally biased region" description="Polar residues" evidence="8">
    <location>
        <begin position="638"/>
        <end position="647"/>
    </location>
</feature>
<dbReference type="Proteomes" id="UP000095300">
    <property type="component" value="Unassembled WGS sequence"/>
</dbReference>
<evidence type="ECO:0000256" key="3">
    <source>
        <dbReference type="ARBA" id="ARBA00023108"/>
    </source>
</evidence>
<evidence type="ECO:0008006" key="13">
    <source>
        <dbReference type="Google" id="ProtNLM"/>
    </source>
</evidence>
<feature type="domain" description="BHLH" evidence="10">
    <location>
        <begin position="11"/>
        <end position="61"/>
    </location>
</feature>
<dbReference type="SUPFAM" id="SSF47459">
    <property type="entry name" value="HLH, helix-loop-helix DNA-binding domain"/>
    <property type="match status" value="1"/>
</dbReference>
<keyword evidence="5" id="KW-0804">Transcription</keyword>
<feature type="compositionally biased region" description="Low complexity" evidence="8">
    <location>
        <begin position="868"/>
        <end position="927"/>
    </location>
</feature>
<dbReference type="InterPro" id="IPR047230">
    <property type="entry name" value="CLOCK-like"/>
</dbReference>
<dbReference type="PANTHER" id="PTHR46055:SF3">
    <property type="entry name" value="CIRCADIAN LOCOMOTER OUTPUT CYCLES PROTEIN KAPUT"/>
    <property type="match status" value="1"/>
</dbReference>
<evidence type="ECO:0000256" key="8">
    <source>
        <dbReference type="SAM" id="MobiDB-lite"/>
    </source>
</evidence>
<feature type="compositionally biased region" description="Low complexity" evidence="8">
    <location>
        <begin position="1072"/>
        <end position="1088"/>
    </location>
</feature>
<dbReference type="InterPro" id="IPR000014">
    <property type="entry name" value="PAS"/>
</dbReference>
<feature type="region of interest" description="Disordered" evidence="8">
    <location>
        <begin position="1"/>
        <end position="21"/>
    </location>
</feature>
<dbReference type="SUPFAM" id="SSF55785">
    <property type="entry name" value="PYP-like sensor domain (PAS domain)"/>
    <property type="match status" value="2"/>
</dbReference>
<dbReference type="SMART" id="SM00086">
    <property type="entry name" value="PAC"/>
    <property type="match status" value="1"/>
</dbReference>
<keyword evidence="3" id="KW-0090">Biological rhythms</keyword>
<feature type="region of interest" description="Disordered" evidence="8">
    <location>
        <begin position="868"/>
        <end position="934"/>
    </location>
</feature>
<feature type="compositionally biased region" description="Polar residues" evidence="8">
    <location>
        <begin position="1123"/>
        <end position="1136"/>
    </location>
</feature>
<feature type="compositionally biased region" description="Basic residues" evidence="8">
    <location>
        <begin position="604"/>
        <end position="615"/>
    </location>
</feature>
<dbReference type="PANTHER" id="PTHR46055">
    <property type="entry name" value="CIRCADIAN LOCOMOTER OUTPUT CYCLES PROTEIN KAPUT"/>
    <property type="match status" value="1"/>
</dbReference>
<dbReference type="GO" id="GO:0032922">
    <property type="term" value="P:circadian regulation of gene expression"/>
    <property type="evidence" value="ECO:0007669"/>
    <property type="project" value="InterPro"/>
</dbReference>
<keyword evidence="1" id="KW-0677">Repeat</keyword>
<keyword evidence="7" id="KW-0175">Coiled coil</keyword>
<organism evidence="11 12">
    <name type="scientific">Stomoxys calcitrans</name>
    <name type="common">Stable fly</name>
    <name type="synonym">Conops calcitrans</name>
    <dbReference type="NCBI Taxonomy" id="35570"/>
    <lineage>
        <taxon>Eukaryota</taxon>
        <taxon>Metazoa</taxon>
        <taxon>Ecdysozoa</taxon>
        <taxon>Arthropoda</taxon>
        <taxon>Hexapoda</taxon>
        <taxon>Insecta</taxon>
        <taxon>Pterygota</taxon>
        <taxon>Neoptera</taxon>
        <taxon>Endopterygota</taxon>
        <taxon>Diptera</taxon>
        <taxon>Brachycera</taxon>
        <taxon>Muscomorpha</taxon>
        <taxon>Muscoidea</taxon>
        <taxon>Muscidae</taxon>
        <taxon>Stomoxys</taxon>
    </lineage>
</organism>
<keyword evidence="6" id="KW-0539">Nucleus</keyword>
<dbReference type="GO" id="GO:0005737">
    <property type="term" value="C:cytoplasm"/>
    <property type="evidence" value="ECO:0007669"/>
    <property type="project" value="InterPro"/>
</dbReference>
<gene>
    <name evidence="11" type="primary">106091839</name>
</gene>
<feature type="region of interest" description="Disordered" evidence="8">
    <location>
        <begin position="555"/>
        <end position="647"/>
    </location>
</feature>
<feature type="compositionally biased region" description="Low complexity" evidence="8">
    <location>
        <begin position="577"/>
        <end position="603"/>
    </location>
</feature>
<evidence type="ECO:0000256" key="7">
    <source>
        <dbReference type="SAM" id="Coils"/>
    </source>
</evidence>
<keyword evidence="4" id="KW-0238">DNA-binding</keyword>
<dbReference type="SMART" id="SM00091">
    <property type="entry name" value="PAS"/>
    <property type="match status" value="2"/>
</dbReference>
<dbReference type="GO" id="GO:0046983">
    <property type="term" value="F:protein dimerization activity"/>
    <property type="evidence" value="ECO:0007669"/>
    <property type="project" value="InterPro"/>
</dbReference>
<feature type="compositionally biased region" description="Low complexity" evidence="8">
    <location>
        <begin position="1139"/>
        <end position="1166"/>
    </location>
</feature>
<dbReference type="InterPro" id="IPR036638">
    <property type="entry name" value="HLH_DNA-bd_sf"/>
</dbReference>
<dbReference type="EnsemblMetazoa" id="SCAU015925-RF">
    <property type="protein sequence ID" value="SCAU015925-PF"/>
    <property type="gene ID" value="SCAU015925"/>
</dbReference>
<dbReference type="PROSITE" id="PS50112">
    <property type="entry name" value="PAS"/>
    <property type="match status" value="2"/>
</dbReference>
<dbReference type="OrthoDB" id="411251at2759"/>
<evidence type="ECO:0000259" key="9">
    <source>
        <dbReference type="PROSITE" id="PS50112"/>
    </source>
</evidence>
<dbReference type="FunFam" id="4.10.280.10:FF:000013">
    <property type="entry name" value="Circadian locomoter output cycles protein kaput"/>
    <property type="match status" value="1"/>
</dbReference>
<evidence type="ECO:0000313" key="12">
    <source>
        <dbReference type="Proteomes" id="UP000095300"/>
    </source>
</evidence>
<dbReference type="Pfam" id="PF00010">
    <property type="entry name" value="HLH"/>
    <property type="match status" value="1"/>
</dbReference>
<dbReference type="EnsemblMetazoa" id="SCAU015925-RB">
    <property type="protein sequence ID" value="SCAU015925-PB"/>
    <property type="gene ID" value="SCAU015925"/>
</dbReference>
<dbReference type="PRINTS" id="PR00785">
    <property type="entry name" value="NCTRNSLOCATR"/>
</dbReference>
<dbReference type="Gene3D" id="4.10.280.10">
    <property type="entry name" value="Helix-loop-helix DNA-binding domain"/>
    <property type="match status" value="1"/>
</dbReference>
<feature type="region of interest" description="Disordered" evidence="8">
    <location>
        <begin position="1068"/>
        <end position="1166"/>
    </location>
</feature>
<dbReference type="CDD" id="cd00130">
    <property type="entry name" value="PAS"/>
    <property type="match status" value="1"/>
</dbReference>
<evidence type="ECO:0000256" key="1">
    <source>
        <dbReference type="ARBA" id="ARBA00022737"/>
    </source>
</evidence>
<feature type="compositionally biased region" description="Polar residues" evidence="8">
    <location>
        <begin position="565"/>
        <end position="576"/>
    </location>
</feature>
<dbReference type="EnsemblMetazoa" id="SCAU015925-RC">
    <property type="protein sequence ID" value="SCAU015925-PC"/>
    <property type="gene ID" value="SCAU015925"/>
</dbReference>
<dbReference type="InterPro" id="IPR035965">
    <property type="entry name" value="PAS-like_dom_sf"/>
</dbReference>
<dbReference type="InterPro" id="IPR011598">
    <property type="entry name" value="bHLH_dom"/>
</dbReference>
<protein>
    <recommendedName>
        <fullName evidence="13">Circadian locomoter output cycles protein kaput</fullName>
    </recommendedName>
</protein>
<dbReference type="GO" id="GO:0045944">
    <property type="term" value="P:positive regulation of transcription by RNA polymerase II"/>
    <property type="evidence" value="ECO:0007669"/>
    <property type="project" value="UniProtKB-ARBA"/>
</dbReference>
<dbReference type="STRING" id="35570.A0A1I8QCN8"/>
<sequence>MEDDADDRDDTKRRSRNLSEKKRRDQFNSLVNDLSALISTSNRKMDKSTVLKSTITFLKHHNEATDRSKVFEIQQDWKPSFLSNDEFTQLMLESLDGFIIVFGSRGSIFYTSDSVTTQLGYLPCDLLKMTIFDLSYEMDHENLHNIFLNPKPVIAPMQTDIGARNQITFFLHLKRGGSEPDCGRNSFELVKFVGYFRNDANVEDVHQQNTQTQLPHALQRSSMELDHKLIFVGTGRLQMPQMIREITVTDPTCSEFTSKHSMEWKFLFLDQRAPPIIGYMPFEVLGTSGYDYYHFDDLDDIVSCHEKLMHAGKVKSGYYRFLTKGQQWIWLQTDFYISYNQFNQKPEYVVCTHKVINYVEVLKHQKLEGQKPSSTCMNVNNASVNSSNKSALSKLSLTACGPNADATITTTTVESPGDGSASAMLASNPSGGTCTTPNNLISSNSNANNLYGQNNLMNEILRNETSPSMDSSTLWTNPPTPTGAGQSCQLQPIKSNSRPASSYGNISSTGVSPNVKRKRYMYTSRGNESDSTSMSTESGASRQSLMTHMSTVGCYSGQKSRQRHSSGLSHGNFSGGQHTQQQQPTSSTQPHTLFQQQQQQQQQQHHHNQHLHNQHQHQQQQQQQQQQHQQDLHHPQQMPLSSNSQTQGQKIFQSLPQHGIVAGTPITGSGPCQFTQPTFPIRSPQIVAPPFIESPQYLTAIPVQPVIAPFQVAPVISPLPVSLCTPPVNNIDIGTGSFNTSSCLLKHHHQHDMLASSVVMSSSQSQLQEQLQRKHDELQKLIIQQQDELRIVSEQLLLARYTMLQPMMPMNYGHGQEALSMSGSNTRNFNLNNNAIQQQFNQYGFAMNATEMNNQQVMLQHQQHLQQQQIQHNQARQHCHQQLQQQHQAQNSQHMQQTSNINSTNGSSSNHPQPQSQSSSMLPTQPQNDPMFLNRNVPDLEQFAQEEFDAFLNLSPLQNMGGTSEPALNQITAESDSTAAITTNANTHTNAPANINNATPSSSGDIQLMEASSFKANANHPAATTSEDSIFSYIQMAAESSQNLNFNMTIDDGISPETNNEDTTSKLITTTSNVGGNASSSSSSVIASQRDQQLSIPSTANSAQTTQPLTPQRPPERSPLFPTCQSPTQSTNNVQIPSGVVVPPNNGANNLSSNNGSNSNTTESGTLSNVLNRMLPYQMGPEPLQNLFETNNASDQN</sequence>
<evidence type="ECO:0000313" key="11">
    <source>
        <dbReference type="EnsemblMetazoa" id="SCAU015925-PF"/>
    </source>
</evidence>
<dbReference type="SMART" id="SM00353">
    <property type="entry name" value="HLH"/>
    <property type="match status" value="1"/>
</dbReference>
<keyword evidence="12" id="KW-1185">Reference proteome</keyword>
<proteinExistence type="predicted"/>